<dbReference type="SFLD" id="SFLDG01020">
    <property type="entry name" value="Terpene_Cyclase_Like_2"/>
    <property type="match status" value="1"/>
</dbReference>
<name>A0A8H4KRW4_9HYPO</name>
<dbReference type="Pfam" id="PF19086">
    <property type="entry name" value="Terpene_syn_C_2"/>
    <property type="match status" value="1"/>
</dbReference>
<dbReference type="InterPro" id="IPR008949">
    <property type="entry name" value="Isoprenoid_synthase_dom_sf"/>
</dbReference>
<evidence type="ECO:0000256" key="1">
    <source>
        <dbReference type="ARBA" id="ARBA00001946"/>
    </source>
</evidence>
<keyword evidence="7" id="KW-1185">Reference proteome</keyword>
<keyword evidence="5" id="KW-1133">Transmembrane helix</keyword>
<evidence type="ECO:0000256" key="2">
    <source>
        <dbReference type="ARBA" id="ARBA00006333"/>
    </source>
</evidence>
<organism evidence="6 7">
    <name type="scientific">Fusarium austroafricanum</name>
    <dbReference type="NCBI Taxonomy" id="2364996"/>
    <lineage>
        <taxon>Eukaryota</taxon>
        <taxon>Fungi</taxon>
        <taxon>Dikarya</taxon>
        <taxon>Ascomycota</taxon>
        <taxon>Pezizomycotina</taxon>
        <taxon>Sordariomycetes</taxon>
        <taxon>Hypocreomycetidae</taxon>
        <taxon>Hypocreales</taxon>
        <taxon>Nectriaceae</taxon>
        <taxon>Fusarium</taxon>
        <taxon>Fusarium concolor species complex</taxon>
    </lineage>
</organism>
<comment type="cofactor">
    <cofactor evidence="1 4">
        <name>Mg(2+)</name>
        <dbReference type="ChEBI" id="CHEBI:18420"/>
    </cofactor>
</comment>
<dbReference type="GO" id="GO:0010333">
    <property type="term" value="F:terpene synthase activity"/>
    <property type="evidence" value="ECO:0007669"/>
    <property type="project" value="InterPro"/>
</dbReference>
<gene>
    <name evidence="6" type="ORF">F53441_2858</name>
</gene>
<keyword evidence="4" id="KW-0479">Metal-binding</keyword>
<dbReference type="GO" id="GO:0008299">
    <property type="term" value="P:isoprenoid biosynthetic process"/>
    <property type="evidence" value="ECO:0007669"/>
    <property type="project" value="UniProtKB-ARBA"/>
</dbReference>
<dbReference type="GO" id="GO:0046872">
    <property type="term" value="F:metal ion binding"/>
    <property type="evidence" value="ECO:0007669"/>
    <property type="project" value="UniProtKB-KW"/>
</dbReference>
<dbReference type="EMBL" id="JAADJG010000118">
    <property type="protein sequence ID" value="KAF4454624.1"/>
    <property type="molecule type" value="Genomic_DNA"/>
</dbReference>
<dbReference type="Proteomes" id="UP000605986">
    <property type="component" value="Unassembled WGS sequence"/>
</dbReference>
<evidence type="ECO:0000256" key="3">
    <source>
        <dbReference type="ARBA" id="ARBA00022842"/>
    </source>
</evidence>
<evidence type="ECO:0000256" key="5">
    <source>
        <dbReference type="SAM" id="Phobius"/>
    </source>
</evidence>
<protein>
    <recommendedName>
        <fullName evidence="4">Terpene synthase</fullName>
        <ecNumber evidence="4">4.2.3.-</ecNumber>
    </recommendedName>
</protein>
<keyword evidence="4" id="KW-0456">Lyase</keyword>
<evidence type="ECO:0000313" key="6">
    <source>
        <dbReference type="EMBL" id="KAF4454624.1"/>
    </source>
</evidence>
<dbReference type="SUPFAM" id="SSF48576">
    <property type="entry name" value="Terpenoid synthases"/>
    <property type="match status" value="1"/>
</dbReference>
<feature type="transmembrane region" description="Helical" evidence="5">
    <location>
        <begin position="367"/>
        <end position="385"/>
    </location>
</feature>
<dbReference type="PANTHER" id="PTHR35201">
    <property type="entry name" value="TERPENE SYNTHASE"/>
    <property type="match status" value="1"/>
</dbReference>
<comment type="similarity">
    <text evidence="2 4">Belongs to the terpene synthase family.</text>
</comment>
<dbReference type="PANTHER" id="PTHR35201:SF4">
    <property type="entry name" value="BETA-PINACENE SYNTHASE-RELATED"/>
    <property type="match status" value="1"/>
</dbReference>
<sequence length="387" mass="44408">MPVFATQKMESRRTVMLPDLFKGFVVQTPRMNPHYETVKPVSERWLAEKCSFTPRMKKRVEFCDFATFISISAPDAPVEKLKTMCDWGNWVFPFDDMFDEGALKADQKRSQIVIDSLMADMLDKKYTKPKIAVVQAHDDIFRRVSQGSTPGARRRFALSMKDYTDGVVHHVKDFSRNSIPSIEEMLETRRLSSGVTPLYHLVEYAHDITLPDEVFEDPVIQTLERLGSDFVLLSNDILSYRKEESDDCPFSMVAACRMTGQSAQQAFDTVGDLLEERYQEWETVIKKLPSWGPEADANVARYIQGIQNVVQANISWSFQSGRYFGKQAPEIRRTRMIDVMVDPPFLHAGKSQSAWSGRVFGSLFKRFFGSFVLSFLLIFYFSVILRG</sequence>
<accession>A0A8H4KRW4</accession>
<evidence type="ECO:0000313" key="7">
    <source>
        <dbReference type="Proteomes" id="UP000605986"/>
    </source>
</evidence>
<dbReference type="OrthoDB" id="6486656at2759"/>
<evidence type="ECO:0000256" key="4">
    <source>
        <dbReference type="RuleBase" id="RU366034"/>
    </source>
</evidence>
<dbReference type="SFLD" id="SFLDS00005">
    <property type="entry name" value="Isoprenoid_Synthase_Type_I"/>
    <property type="match status" value="1"/>
</dbReference>
<comment type="caution">
    <text evidence="6">The sequence shown here is derived from an EMBL/GenBank/DDBJ whole genome shotgun (WGS) entry which is preliminary data.</text>
</comment>
<dbReference type="InterPro" id="IPR034686">
    <property type="entry name" value="Terpene_cyclase-like_2"/>
</dbReference>
<keyword evidence="5" id="KW-0812">Transmembrane</keyword>
<keyword evidence="5" id="KW-0472">Membrane</keyword>
<proteinExistence type="inferred from homology"/>
<dbReference type="EC" id="4.2.3.-" evidence="4"/>
<dbReference type="Gene3D" id="1.10.600.10">
    <property type="entry name" value="Farnesyl Diphosphate Synthase"/>
    <property type="match status" value="1"/>
</dbReference>
<dbReference type="AlphaFoldDB" id="A0A8H4KRW4"/>
<keyword evidence="3 4" id="KW-0460">Magnesium</keyword>
<reference evidence="6" key="1">
    <citation type="submission" date="2020-01" db="EMBL/GenBank/DDBJ databases">
        <title>Identification and distribution of gene clusters putatively required for synthesis of sphingolipid metabolism inhibitors in phylogenetically diverse species of the filamentous fungus Fusarium.</title>
        <authorList>
            <person name="Kim H.-S."/>
            <person name="Busman M."/>
            <person name="Brown D.W."/>
            <person name="Divon H."/>
            <person name="Uhlig S."/>
            <person name="Proctor R.H."/>
        </authorList>
    </citation>
    <scope>NUCLEOTIDE SEQUENCE</scope>
    <source>
        <strain evidence="6">NRRL 53441</strain>
    </source>
</reference>